<dbReference type="InterPro" id="IPR050388">
    <property type="entry name" value="ABC_Ni/Peptide_Import"/>
</dbReference>
<dbReference type="EMBL" id="JBHTBE010000004">
    <property type="protein sequence ID" value="MFC7270224.1"/>
    <property type="molecule type" value="Genomic_DNA"/>
</dbReference>
<feature type="domain" description="ABC transporter" evidence="12">
    <location>
        <begin position="370"/>
        <end position="619"/>
    </location>
</feature>
<dbReference type="PANTHER" id="PTHR43297">
    <property type="entry name" value="OLIGOPEPTIDE TRANSPORT ATP-BINDING PROTEIN APPD"/>
    <property type="match status" value="1"/>
</dbReference>
<dbReference type="InterPro" id="IPR035906">
    <property type="entry name" value="MetI-like_sf"/>
</dbReference>
<evidence type="ECO:0000259" key="13">
    <source>
        <dbReference type="PROSITE" id="PS50928"/>
    </source>
</evidence>
<dbReference type="PROSITE" id="PS00211">
    <property type="entry name" value="ABC_TRANSPORTER_1"/>
    <property type="match status" value="1"/>
</dbReference>
<dbReference type="InterPro" id="IPR000515">
    <property type="entry name" value="MetI-like"/>
</dbReference>
<evidence type="ECO:0000256" key="6">
    <source>
        <dbReference type="ARBA" id="ARBA00022692"/>
    </source>
</evidence>
<dbReference type="RefSeq" id="WP_262875154.1">
    <property type="nucleotide sequence ID" value="NZ_BAABKW010000007.1"/>
</dbReference>
<dbReference type="SUPFAM" id="SSF161098">
    <property type="entry name" value="MetI-like"/>
    <property type="match status" value="1"/>
</dbReference>
<dbReference type="CDD" id="cd03257">
    <property type="entry name" value="ABC_NikE_OppD_transporters"/>
    <property type="match status" value="1"/>
</dbReference>
<evidence type="ECO:0000313" key="15">
    <source>
        <dbReference type="Proteomes" id="UP001596507"/>
    </source>
</evidence>
<comment type="similarity">
    <text evidence="11">Belongs to the binding-protein-dependent transport system permease family.</text>
</comment>
<protein>
    <submittedName>
        <fullName evidence="14">Dipeptide/oligopeptide/nickel ABC transporter permease/ATP-binding protein</fullName>
    </submittedName>
</protein>
<dbReference type="CDD" id="cd06261">
    <property type="entry name" value="TM_PBP2"/>
    <property type="match status" value="1"/>
</dbReference>
<keyword evidence="7" id="KW-0547">Nucleotide-binding</keyword>
<reference evidence="15" key="1">
    <citation type="journal article" date="2019" name="Int. J. Syst. Evol. Microbiol.">
        <title>The Global Catalogue of Microorganisms (GCM) 10K type strain sequencing project: providing services to taxonomists for standard genome sequencing and annotation.</title>
        <authorList>
            <consortium name="The Broad Institute Genomics Platform"/>
            <consortium name="The Broad Institute Genome Sequencing Center for Infectious Disease"/>
            <person name="Wu L."/>
            <person name="Ma J."/>
        </authorList>
    </citation>
    <scope>NUCLEOTIDE SEQUENCE [LARGE SCALE GENOMIC DNA]</scope>
    <source>
        <strain evidence="15">CGMCC 1.15772</strain>
    </source>
</reference>
<evidence type="ECO:0000256" key="1">
    <source>
        <dbReference type="ARBA" id="ARBA00004141"/>
    </source>
</evidence>
<evidence type="ECO:0000256" key="11">
    <source>
        <dbReference type="RuleBase" id="RU363032"/>
    </source>
</evidence>
<dbReference type="Pfam" id="PF00005">
    <property type="entry name" value="ABC_tran"/>
    <property type="match status" value="1"/>
</dbReference>
<dbReference type="Pfam" id="PF12911">
    <property type="entry name" value="OppC_N"/>
    <property type="match status" value="1"/>
</dbReference>
<feature type="transmembrane region" description="Helical" evidence="11">
    <location>
        <begin position="135"/>
        <end position="155"/>
    </location>
</feature>
<dbReference type="PANTHER" id="PTHR43297:SF2">
    <property type="entry name" value="DIPEPTIDE TRANSPORT ATP-BINDING PROTEIN DPPD"/>
    <property type="match status" value="1"/>
</dbReference>
<dbReference type="PROSITE" id="PS50893">
    <property type="entry name" value="ABC_TRANSPORTER_2"/>
    <property type="match status" value="1"/>
</dbReference>
<dbReference type="Gene3D" id="3.40.50.300">
    <property type="entry name" value="P-loop containing nucleotide triphosphate hydrolases"/>
    <property type="match status" value="1"/>
</dbReference>
<evidence type="ECO:0000256" key="9">
    <source>
        <dbReference type="ARBA" id="ARBA00022989"/>
    </source>
</evidence>
<evidence type="ECO:0000256" key="8">
    <source>
        <dbReference type="ARBA" id="ARBA00022840"/>
    </source>
</evidence>
<dbReference type="Pfam" id="PF00528">
    <property type="entry name" value="BPD_transp_1"/>
    <property type="match status" value="1"/>
</dbReference>
<gene>
    <name evidence="14" type="ORF">ACFQRL_14765</name>
</gene>
<evidence type="ECO:0000256" key="7">
    <source>
        <dbReference type="ARBA" id="ARBA00022741"/>
    </source>
</evidence>
<comment type="subcellular location">
    <subcellularLocation>
        <location evidence="11">Cell membrane</location>
        <topology evidence="11">Multi-pass membrane protein</topology>
    </subcellularLocation>
    <subcellularLocation>
        <location evidence="2">Cell membrane</location>
        <topology evidence="2">Peripheral membrane protein</topology>
    </subcellularLocation>
    <subcellularLocation>
        <location evidence="1">Membrane</location>
        <topology evidence="1">Multi-pass membrane protein</topology>
    </subcellularLocation>
</comment>
<dbReference type="InterPro" id="IPR003439">
    <property type="entry name" value="ABC_transporter-like_ATP-bd"/>
</dbReference>
<keyword evidence="9 11" id="KW-1133">Transmembrane helix</keyword>
<dbReference type="PROSITE" id="PS50928">
    <property type="entry name" value="ABC_TM1"/>
    <property type="match status" value="1"/>
</dbReference>
<name>A0ABW2HG32_9MICO</name>
<keyword evidence="5" id="KW-1003">Cell membrane</keyword>
<dbReference type="Gene3D" id="1.10.3720.10">
    <property type="entry name" value="MetI-like"/>
    <property type="match status" value="1"/>
</dbReference>
<accession>A0ABW2HG32</accession>
<feature type="domain" description="ABC transmembrane type-1" evidence="13">
    <location>
        <begin position="96"/>
        <end position="285"/>
    </location>
</feature>
<keyword evidence="8" id="KW-0067">ATP-binding</keyword>
<evidence type="ECO:0000256" key="2">
    <source>
        <dbReference type="ARBA" id="ARBA00004202"/>
    </source>
</evidence>
<comment type="caution">
    <text evidence="14">The sequence shown here is derived from an EMBL/GenBank/DDBJ whole genome shotgun (WGS) entry which is preliminary data.</text>
</comment>
<organism evidence="14 15">
    <name type="scientific">Microbacterium fluvii</name>
    <dbReference type="NCBI Taxonomy" id="415215"/>
    <lineage>
        <taxon>Bacteria</taxon>
        <taxon>Bacillati</taxon>
        <taxon>Actinomycetota</taxon>
        <taxon>Actinomycetes</taxon>
        <taxon>Micrococcales</taxon>
        <taxon>Microbacteriaceae</taxon>
        <taxon>Microbacterium</taxon>
    </lineage>
</organism>
<feature type="transmembrane region" description="Helical" evidence="11">
    <location>
        <begin position="98"/>
        <end position="123"/>
    </location>
</feature>
<comment type="similarity">
    <text evidence="3">Belongs to the ABC transporter superfamily.</text>
</comment>
<dbReference type="Proteomes" id="UP001596507">
    <property type="component" value="Unassembled WGS sequence"/>
</dbReference>
<proteinExistence type="inferred from homology"/>
<keyword evidence="15" id="KW-1185">Reference proteome</keyword>
<evidence type="ECO:0000256" key="5">
    <source>
        <dbReference type="ARBA" id="ARBA00022475"/>
    </source>
</evidence>
<feature type="transmembrane region" description="Helical" evidence="11">
    <location>
        <begin position="35"/>
        <end position="57"/>
    </location>
</feature>
<evidence type="ECO:0000256" key="4">
    <source>
        <dbReference type="ARBA" id="ARBA00022448"/>
    </source>
</evidence>
<keyword evidence="4 11" id="KW-0813">Transport</keyword>
<keyword evidence="10 11" id="KW-0472">Membrane</keyword>
<dbReference type="InterPro" id="IPR017871">
    <property type="entry name" value="ABC_transporter-like_CS"/>
</dbReference>
<dbReference type="InterPro" id="IPR027417">
    <property type="entry name" value="P-loop_NTPase"/>
</dbReference>
<dbReference type="SMART" id="SM00382">
    <property type="entry name" value="AAA"/>
    <property type="match status" value="1"/>
</dbReference>
<evidence type="ECO:0000256" key="3">
    <source>
        <dbReference type="ARBA" id="ARBA00005417"/>
    </source>
</evidence>
<dbReference type="InterPro" id="IPR025966">
    <property type="entry name" value="OppC_N"/>
</dbReference>
<dbReference type="InterPro" id="IPR003593">
    <property type="entry name" value="AAA+_ATPase"/>
</dbReference>
<evidence type="ECO:0000259" key="12">
    <source>
        <dbReference type="PROSITE" id="PS50893"/>
    </source>
</evidence>
<keyword evidence="6 11" id="KW-0812">Transmembrane</keyword>
<sequence>MTEAQYSSKTVTIRTATAPEKRSWRVLRRIARQPLTLIAIAWLLIVVFAAIFAPLLAPYDPLANDFDNMLSGPTPEHPLGTDENGRDVLSRIIYGARIALAVGFGAVVVAMLIGVPLGLLLGFRGGWTDRIGTRFVDVFDALPGILVAFAVIAILGRGLPSLLLAIGLMFCMNFARMARAITLAERHKLYVDAARVSGLRESGILFRQVLPNLTSPLIVQAAIMTGTAIIIESALSFLGIGLESSVPSWGGLLGVAAAKLALQPFLAIPPGVAIVTTVLAFNTLGDGLNEALGVGRRKPFRRSKKTSDAVARTARLEAPAAGGVASAEAGGPLGVPAAVGVPAGIDPAPVVRDESTVDHAPADPDNILEVRGLTIELQSTERGTVDLVQNASLTVRRGEILGLIGESGSGKSTFARAVLGLLPPGIGVSEGSILLDGIDVVGKAEKQLRSLRGSTIAAVFQDPMAALSPVHTVGKQLCEPLRTHGKLSKSEARARAVELLDRVGVKDPASRLDHYPHQFSGGMAQRVAIAIALASNPKLIIADEATSALDVTTQAQVLDLLLDLRDEFGLAILMITHDMGVVAEACDRAAVMYSGELVEVTTSAEALFDAPQHPYTASLLAARERRPRPTAAAGQEVAR</sequence>
<dbReference type="SUPFAM" id="SSF52540">
    <property type="entry name" value="P-loop containing nucleoside triphosphate hydrolases"/>
    <property type="match status" value="1"/>
</dbReference>
<evidence type="ECO:0000256" key="10">
    <source>
        <dbReference type="ARBA" id="ARBA00023136"/>
    </source>
</evidence>
<evidence type="ECO:0000313" key="14">
    <source>
        <dbReference type="EMBL" id="MFC7270224.1"/>
    </source>
</evidence>